<evidence type="ECO:0000313" key="2">
    <source>
        <dbReference type="EMBL" id="GCF00102.1"/>
    </source>
</evidence>
<evidence type="ECO:0000313" key="3">
    <source>
        <dbReference type="Proteomes" id="UP000301737"/>
    </source>
</evidence>
<proteinExistence type="predicted"/>
<name>A0A4C2E823_9SACH</name>
<sequence length="188" mass="22068">MADVTREFFDRPENDDTLQNIRKQYLESKKNLQELMMKQNQDGDDDDVVVAADGLGTDNQSAKIRKGFKSPLKPKEVMMENRPTSDTLIMMNEVRSLKNLVYEQQAQIRRLQADLQFQKNSEFEFQRIILQFQSQIKALRDELIEVKDLKTYRFDNSRGNYDDRSVSFESAPFDDSTTRLIQISGRKR</sequence>
<feature type="coiled-coil region" evidence="1">
    <location>
        <begin position="94"/>
        <end position="149"/>
    </location>
</feature>
<dbReference type="Proteomes" id="UP000301737">
    <property type="component" value="Unassembled WGS sequence"/>
</dbReference>
<accession>A0A4C2E823</accession>
<keyword evidence="3" id="KW-1185">Reference proteome</keyword>
<dbReference type="AlphaFoldDB" id="A0A4C2E823"/>
<evidence type="ECO:0000256" key="1">
    <source>
        <dbReference type="SAM" id="Coils"/>
    </source>
</evidence>
<organism evidence="2 3">
    <name type="scientific">Zygosaccharomyces mellis</name>
    <dbReference type="NCBI Taxonomy" id="42258"/>
    <lineage>
        <taxon>Eukaryota</taxon>
        <taxon>Fungi</taxon>
        <taxon>Dikarya</taxon>
        <taxon>Ascomycota</taxon>
        <taxon>Saccharomycotina</taxon>
        <taxon>Saccharomycetes</taxon>
        <taxon>Saccharomycetales</taxon>
        <taxon>Saccharomycetaceae</taxon>
        <taxon>Zygosaccharomyces</taxon>
    </lineage>
</organism>
<protein>
    <submittedName>
        <fullName evidence="2">Uncharacterized protein</fullName>
    </submittedName>
</protein>
<keyword evidence="1" id="KW-0175">Coiled coil</keyword>
<comment type="caution">
    <text evidence="2">The sequence shown here is derived from an EMBL/GenBank/DDBJ whole genome shotgun (WGS) entry which is preliminary data.</text>
</comment>
<gene>
    <name evidence="2" type="ORF">ZYGM_002784</name>
</gene>
<dbReference type="EMBL" id="BIMX01000015">
    <property type="protein sequence ID" value="GCF00102.1"/>
    <property type="molecule type" value="Genomic_DNA"/>
</dbReference>
<reference evidence="2 3" key="1">
    <citation type="submission" date="2019-01" db="EMBL/GenBank/DDBJ databases">
        <title>Draft Genome Sequencing of Zygosaccharomyces mellis Ca-7.</title>
        <authorList>
            <person name="Shiwa Y."/>
            <person name="Kanesaki Y."/>
            <person name="Ishige T."/>
            <person name="Mura K."/>
            <person name="Hori T."/>
            <person name="Tamura T."/>
        </authorList>
    </citation>
    <scope>NUCLEOTIDE SEQUENCE [LARGE SCALE GENOMIC DNA]</scope>
    <source>
        <strain evidence="2 3">Ca-7</strain>
    </source>
</reference>
<dbReference type="OrthoDB" id="4036034at2759"/>